<dbReference type="RefSeq" id="XP_001308375.1">
    <property type="nucleotide sequence ID" value="XM_001308374.1"/>
</dbReference>
<evidence type="ECO:0000256" key="2">
    <source>
        <dbReference type="SAM" id="Phobius"/>
    </source>
</evidence>
<feature type="region of interest" description="Disordered" evidence="1">
    <location>
        <begin position="435"/>
        <end position="498"/>
    </location>
</feature>
<protein>
    <submittedName>
        <fullName evidence="4">Glycosyl transferase family 8 protein</fullName>
    </submittedName>
</protein>
<dbReference type="VEuPathDB" id="TrichDB:TVAGG3_0076200"/>
<evidence type="ECO:0000256" key="1">
    <source>
        <dbReference type="SAM" id="MobiDB-lite"/>
    </source>
</evidence>
<organism evidence="4 5">
    <name type="scientific">Trichomonas vaginalis (strain ATCC PRA-98 / G3)</name>
    <dbReference type="NCBI Taxonomy" id="412133"/>
    <lineage>
        <taxon>Eukaryota</taxon>
        <taxon>Metamonada</taxon>
        <taxon>Parabasalia</taxon>
        <taxon>Trichomonadida</taxon>
        <taxon>Trichomonadidae</taxon>
        <taxon>Trichomonas</taxon>
    </lineage>
</organism>
<sequence length="498" mass="57282">MLCFFLICLALSDVEDEEDEDVQKPSGSMAGNKLSDSDEEEEQIDDETYFTDYNIEKAKREKDMPPRSRYAYVSVYSSDIQEHFGYLQMLTVLGYSLKTLSPNYDRVLIVSQPLSEAEQLMNVVKKVWTHIIVRPHIKWPNEYHPGKSENAFWFKFQIYTLTQYEKICFFGADTLVFRDVSFVFDYEAPSSGYDIQTYGLLESGFRFNHDFLLIKPSLDDYSRLLEVCLDYVGHPEKDANSIGTYDTAVLTKFYAGNIHLLPILCMHENRGYKRTILQDPSHPTSKILSSAAHFGGDSKPWKKRMTIYSEVWMIFASNVYEKLDVPFSAGQLGQAEEEIVNILFGQAAEANRLKKIQEGLKYDDDDDGLVELYPNPAHSGTRRNVTMLFLVLFISMLLLKITIGTANPFNVFMQKIEKGLDQFVRLDEEQPRFAIQTSQVETRKKGKKSKRRKGKGKKSKNTTENQVVQDEQNNDIKPNTDLPAEENTHENNDVEQPQ</sequence>
<keyword evidence="2" id="KW-0472">Membrane</keyword>
<evidence type="ECO:0000256" key="3">
    <source>
        <dbReference type="SAM" id="SignalP"/>
    </source>
</evidence>
<dbReference type="SMR" id="A2FI17"/>
<dbReference type="Proteomes" id="UP000001542">
    <property type="component" value="Unassembled WGS sequence"/>
</dbReference>
<dbReference type="InParanoid" id="A2FI17"/>
<dbReference type="InterPro" id="IPR050587">
    <property type="entry name" value="GNT1/Glycosyltrans_8"/>
</dbReference>
<dbReference type="OrthoDB" id="2014201at2759"/>
<reference evidence="4" key="2">
    <citation type="journal article" date="2007" name="Science">
        <title>Draft genome sequence of the sexually transmitted pathogen Trichomonas vaginalis.</title>
        <authorList>
            <person name="Carlton J.M."/>
            <person name="Hirt R.P."/>
            <person name="Silva J.C."/>
            <person name="Delcher A.L."/>
            <person name="Schatz M."/>
            <person name="Zhao Q."/>
            <person name="Wortman J.R."/>
            <person name="Bidwell S.L."/>
            <person name="Alsmark U.C.M."/>
            <person name="Besteiro S."/>
            <person name="Sicheritz-Ponten T."/>
            <person name="Noel C.J."/>
            <person name="Dacks J.B."/>
            <person name="Foster P.G."/>
            <person name="Simillion C."/>
            <person name="Van de Peer Y."/>
            <person name="Miranda-Saavedra D."/>
            <person name="Barton G.J."/>
            <person name="Westrop G.D."/>
            <person name="Mueller S."/>
            <person name="Dessi D."/>
            <person name="Fiori P.L."/>
            <person name="Ren Q."/>
            <person name="Paulsen I."/>
            <person name="Zhang H."/>
            <person name="Bastida-Corcuera F.D."/>
            <person name="Simoes-Barbosa A."/>
            <person name="Brown M.T."/>
            <person name="Hayes R.D."/>
            <person name="Mukherjee M."/>
            <person name="Okumura C.Y."/>
            <person name="Schneider R."/>
            <person name="Smith A.J."/>
            <person name="Vanacova S."/>
            <person name="Villalvazo M."/>
            <person name="Haas B.J."/>
            <person name="Pertea M."/>
            <person name="Feldblyum T.V."/>
            <person name="Utterback T.R."/>
            <person name="Shu C.L."/>
            <person name="Osoegawa K."/>
            <person name="de Jong P.J."/>
            <person name="Hrdy I."/>
            <person name="Horvathova L."/>
            <person name="Zubacova Z."/>
            <person name="Dolezal P."/>
            <person name="Malik S.B."/>
            <person name="Logsdon J.M. Jr."/>
            <person name="Henze K."/>
            <person name="Gupta A."/>
            <person name="Wang C.C."/>
            <person name="Dunne R.L."/>
            <person name="Upcroft J.A."/>
            <person name="Upcroft P."/>
            <person name="White O."/>
            <person name="Salzberg S.L."/>
            <person name="Tang P."/>
            <person name="Chiu C.-H."/>
            <person name="Lee Y.-S."/>
            <person name="Embley T.M."/>
            <person name="Coombs G.H."/>
            <person name="Mottram J.C."/>
            <person name="Tachezy J."/>
            <person name="Fraser-Liggett C.M."/>
            <person name="Johnson P.J."/>
        </authorList>
    </citation>
    <scope>NUCLEOTIDE SEQUENCE [LARGE SCALE GENOMIC DNA]</scope>
    <source>
        <strain evidence="4">G3</strain>
    </source>
</reference>
<keyword evidence="2" id="KW-1133">Transmembrane helix</keyword>
<gene>
    <name evidence="4" type="ORF">TVAG_243340</name>
</gene>
<feature type="compositionally biased region" description="Basic residues" evidence="1">
    <location>
        <begin position="444"/>
        <end position="460"/>
    </location>
</feature>
<accession>A2FI17</accession>
<feature type="transmembrane region" description="Helical" evidence="2">
    <location>
        <begin position="385"/>
        <end position="406"/>
    </location>
</feature>
<dbReference type="SUPFAM" id="SSF53448">
    <property type="entry name" value="Nucleotide-diphospho-sugar transferases"/>
    <property type="match status" value="1"/>
</dbReference>
<feature type="signal peptide" evidence="3">
    <location>
        <begin position="1"/>
        <end position="16"/>
    </location>
</feature>
<reference evidence="4" key="1">
    <citation type="submission" date="2006-10" db="EMBL/GenBank/DDBJ databases">
        <authorList>
            <person name="Amadeo P."/>
            <person name="Zhao Q."/>
            <person name="Wortman J."/>
            <person name="Fraser-Liggett C."/>
            <person name="Carlton J."/>
        </authorList>
    </citation>
    <scope>NUCLEOTIDE SEQUENCE</scope>
    <source>
        <strain evidence="4">G3</strain>
    </source>
</reference>
<dbReference type="GO" id="GO:0016757">
    <property type="term" value="F:glycosyltransferase activity"/>
    <property type="evidence" value="ECO:0000318"/>
    <property type="project" value="GO_Central"/>
</dbReference>
<dbReference type="PANTHER" id="PTHR11183">
    <property type="entry name" value="GLYCOGENIN SUBFAMILY MEMBER"/>
    <property type="match status" value="1"/>
</dbReference>
<keyword evidence="3" id="KW-0732">Signal</keyword>
<feature type="region of interest" description="Disordered" evidence="1">
    <location>
        <begin position="17"/>
        <end position="45"/>
    </location>
</feature>
<dbReference type="InterPro" id="IPR029044">
    <property type="entry name" value="Nucleotide-diphossugar_trans"/>
</dbReference>
<keyword evidence="5" id="KW-1185">Reference proteome</keyword>
<name>A2FI17_TRIV3</name>
<dbReference type="AlphaFoldDB" id="A2FI17"/>
<evidence type="ECO:0000313" key="5">
    <source>
        <dbReference type="Proteomes" id="UP000001542"/>
    </source>
</evidence>
<dbReference type="EMBL" id="DS113805">
    <property type="protein sequence ID" value="EAX95445.1"/>
    <property type="molecule type" value="Genomic_DNA"/>
</dbReference>
<feature type="compositionally biased region" description="Polar residues" evidence="1">
    <location>
        <begin position="462"/>
        <end position="477"/>
    </location>
</feature>
<feature type="chain" id="PRO_5002643398" evidence="3">
    <location>
        <begin position="17"/>
        <end position="498"/>
    </location>
</feature>
<dbReference type="Gene3D" id="3.90.550.10">
    <property type="entry name" value="Spore Coat Polysaccharide Biosynthesis Protein SpsA, Chain A"/>
    <property type="match status" value="1"/>
</dbReference>
<keyword evidence="4" id="KW-0808">Transferase</keyword>
<proteinExistence type="predicted"/>
<evidence type="ECO:0000313" key="4">
    <source>
        <dbReference type="EMBL" id="EAX95445.1"/>
    </source>
</evidence>
<dbReference type="STRING" id="5722.A2FI17"/>
<dbReference type="VEuPathDB" id="TrichDB:TVAG_243340"/>
<keyword evidence="2" id="KW-0812">Transmembrane</keyword>
<dbReference type="KEGG" id="tva:4753199"/>